<dbReference type="Proteomes" id="UP000625079">
    <property type="component" value="Unassembled WGS sequence"/>
</dbReference>
<evidence type="ECO:0000313" key="1">
    <source>
        <dbReference type="EMBL" id="GGI33165.1"/>
    </source>
</evidence>
<dbReference type="EMBL" id="CP030057">
    <property type="protein sequence ID" value="QOZ59370.1"/>
    <property type="molecule type" value="Genomic_DNA"/>
</dbReference>
<sequence>MPALTALQGELERALKELQDLRRELGDRIVVSTSESEHFGIAAGAASRMKEICSRIEMLTILLIEANGGIN</sequence>
<reference evidence="1" key="1">
    <citation type="journal article" date="2014" name="Int. J. Syst. Evol. Microbiol.">
        <title>Complete genome sequence of Corynebacterium casei LMG S-19264T (=DSM 44701T), isolated from a smear-ripened cheese.</title>
        <authorList>
            <consortium name="US DOE Joint Genome Institute (JGI-PGF)"/>
            <person name="Walter F."/>
            <person name="Albersmeier A."/>
            <person name="Kalinowski J."/>
            <person name="Ruckert C."/>
        </authorList>
    </citation>
    <scope>NUCLEOTIDE SEQUENCE</scope>
    <source>
        <strain evidence="1">CGMCC 1.15034</strain>
    </source>
</reference>
<evidence type="ECO:0000313" key="3">
    <source>
        <dbReference type="Proteomes" id="UP000593880"/>
    </source>
</evidence>
<dbReference type="Proteomes" id="UP000593880">
    <property type="component" value="Chromosome"/>
</dbReference>
<gene>
    <name evidence="1" type="ORF">GCM10010987_73020</name>
    <name evidence="2" type="ORF">XH86_11965</name>
</gene>
<organism evidence="1 4">
    <name type="scientific">Bradyrhizobium guangdongense</name>
    <dbReference type="NCBI Taxonomy" id="1325090"/>
    <lineage>
        <taxon>Bacteria</taxon>
        <taxon>Pseudomonadati</taxon>
        <taxon>Pseudomonadota</taxon>
        <taxon>Alphaproteobacteria</taxon>
        <taxon>Hyphomicrobiales</taxon>
        <taxon>Nitrobacteraceae</taxon>
        <taxon>Bradyrhizobium</taxon>
    </lineage>
</organism>
<reference evidence="1" key="3">
    <citation type="submission" date="2022-12" db="EMBL/GenBank/DDBJ databases">
        <authorList>
            <person name="Sun Q."/>
            <person name="Zhou Y."/>
        </authorList>
    </citation>
    <scope>NUCLEOTIDE SEQUENCE</scope>
    <source>
        <strain evidence="1">CGMCC 1.15034</strain>
    </source>
</reference>
<evidence type="ECO:0000313" key="2">
    <source>
        <dbReference type="EMBL" id="QOZ59370.1"/>
    </source>
</evidence>
<proteinExistence type="predicted"/>
<dbReference type="RefSeq" id="WP_128964991.1">
    <property type="nucleotide sequence ID" value="NZ_BMHC01000029.1"/>
</dbReference>
<keyword evidence="3" id="KW-1185">Reference proteome</keyword>
<protein>
    <submittedName>
        <fullName evidence="1">Uncharacterized protein</fullName>
    </submittedName>
</protein>
<evidence type="ECO:0000313" key="4">
    <source>
        <dbReference type="Proteomes" id="UP000625079"/>
    </source>
</evidence>
<reference evidence="2 3" key="2">
    <citation type="submission" date="2018-06" db="EMBL/GenBank/DDBJ databases">
        <title>Comparative genomics of rhizobia nodulating Arachis hypogaea in China.</title>
        <authorList>
            <person name="Li Y."/>
        </authorList>
    </citation>
    <scope>NUCLEOTIDE SEQUENCE [LARGE SCALE GENOMIC DNA]</scope>
    <source>
        <strain evidence="2 3">CCBAU 51658</strain>
    </source>
</reference>
<name>A0A410V3S2_9BRAD</name>
<accession>A0A410V3S2</accession>
<dbReference type="AlphaFoldDB" id="A0A410V3S2"/>
<dbReference type="EMBL" id="BMHC01000029">
    <property type="protein sequence ID" value="GGI33165.1"/>
    <property type="molecule type" value="Genomic_DNA"/>
</dbReference>